<evidence type="ECO:0000256" key="1">
    <source>
        <dbReference type="SAM" id="Phobius"/>
    </source>
</evidence>
<dbReference type="EMBL" id="QGDQ01000007">
    <property type="protein sequence ID" value="PWJ54432.1"/>
    <property type="molecule type" value="Genomic_DNA"/>
</dbReference>
<gene>
    <name evidence="2" type="ORF">BXY45_107128</name>
</gene>
<sequence length="85" mass="9109">MNPAQAPKSQRPPLVETGIFCLVISFAMAFLSPMGAPPAMAWLQSTAWWIGLICIAGHVLRLAFLTASSRPTLSAASDDLAPRRD</sequence>
<accession>A0A316AA71</accession>
<evidence type="ECO:0000313" key="3">
    <source>
        <dbReference type="Proteomes" id="UP000245469"/>
    </source>
</evidence>
<evidence type="ECO:0000313" key="2">
    <source>
        <dbReference type="EMBL" id="PWJ54432.1"/>
    </source>
</evidence>
<comment type="caution">
    <text evidence="2">The sequence shown here is derived from an EMBL/GenBank/DDBJ whole genome shotgun (WGS) entry which is preliminary data.</text>
</comment>
<reference evidence="2 3" key="1">
    <citation type="submission" date="2018-03" db="EMBL/GenBank/DDBJ databases">
        <title>Genomic Encyclopedia of Archaeal and Bacterial Type Strains, Phase II (KMG-II): from individual species to whole genera.</title>
        <authorList>
            <person name="Goeker M."/>
        </authorList>
    </citation>
    <scope>NUCLEOTIDE SEQUENCE [LARGE SCALE GENOMIC DNA]</scope>
    <source>
        <strain evidence="2 3">DSM 44889</strain>
    </source>
</reference>
<dbReference type="AlphaFoldDB" id="A0A316AA71"/>
<keyword evidence="1" id="KW-1133">Transmembrane helix</keyword>
<keyword evidence="3" id="KW-1185">Reference proteome</keyword>
<feature type="transmembrane region" description="Helical" evidence="1">
    <location>
        <begin position="12"/>
        <end position="34"/>
    </location>
</feature>
<organism evidence="2 3">
    <name type="scientific">Quadrisphaera granulorum</name>
    <dbReference type="NCBI Taxonomy" id="317664"/>
    <lineage>
        <taxon>Bacteria</taxon>
        <taxon>Bacillati</taxon>
        <taxon>Actinomycetota</taxon>
        <taxon>Actinomycetes</taxon>
        <taxon>Kineosporiales</taxon>
        <taxon>Kineosporiaceae</taxon>
        <taxon>Quadrisphaera</taxon>
    </lineage>
</organism>
<proteinExistence type="predicted"/>
<keyword evidence="1" id="KW-0812">Transmembrane</keyword>
<dbReference type="Proteomes" id="UP000245469">
    <property type="component" value="Unassembled WGS sequence"/>
</dbReference>
<name>A0A316AA71_9ACTN</name>
<keyword evidence="1" id="KW-0472">Membrane</keyword>
<protein>
    <submittedName>
        <fullName evidence="2">Uncharacterized protein</fullName>
    </submittedName>
</protein>
<feature type="transmembrane region" description="Helical" evidence="1">
    <location>
        <begin position="46"/>
        <end position="64"/>
    </location>
</feature>